<evidence type="ECO:0000313" key="2">
    <source>
        <dbReference type="Proteomes" id="UP001059596"/>
    </source>
</evidence>
<comment type="caution">
    <text evidence="1">The sequence shown here is derived from an EMBL/GenBank/DDBJ whole genome shotgun (WGS) entry which is preliminary data.</text>
</comment>
<organism evidence="1 2">
    <name type="scientific">Drosophila gunungcola</name>
    <name type="common">fruit fly</name>
    <dbReference type="NCBI Taxonomy" id="103775"/>
    <lineage>
        <taxon>Eukaryota</taxon>
        <taxon>Metazoa</taxon>
        <taxon>Ecdysozoa</taxon>
        <taxon>Arthropoda</taxon>
        <taxon>Hexapoda</taxon>
        <taxon>Insecta</taxon>
        <taxon>Pterygota</taxon>
        <taxon>Neoptera</taxon>
        <taxon>Endopterygota</taxon>
        <taxon>Diptera</taxon>
        <taxon>Brachycera</taxon>
        <taxon>Muscomorpha</taxon>
        <taxon>Ephydroidea</taxon>
        <taxon>Drosophilidae</taxon>
        <taxon>Drosophila</taxon>
        <taxon>Sophophora</taxon>
    </lineage>
</organism>
<dbReference type="EMBL" id="JAMKOV010000007">
    <property type="protein sequence ID" value="KAI8038895.1"/>
    <property type="molecule type" value="Genomic_DNA"/>
</dbReference>
<gene>
    <name evidence="1" type="ORF">M5D96_008813</name>
</gene>
<dbReference type="AlphaFoldDB" id="A0A9P9YLJ0"/>
<name>A0A9P9YLJ0_9MUSC</name>
<sequence>MFNCARPTRNVYPISQHHPHCHPPLDDALLSIHIIPHDSRRLRENLRDLLTFLLTFNSIAVLRPAE</sequence>
<proteinExistence type="predicted"/>
<reference evidence="1" key="1">
    <citation type="journal article" date="2023" name="Genome Biol. Evol.">
        <title>Long-read-based Genome Assembly of Drosophila gunungcola Reveals Fewer Chemosensory Genes in Flower-breeding Species.</title>
        <authorList>
            <person name="Negi A."/>
            <person name="Liao B.Y."/>
            <person name="Yeh S.D."/>
        </authorList>
    </citation>
    <scope>NUCLEOTIDE SEQUENCE</scope>
    <source>
        <strain evidence="1">Sukarami</strain>
    </source>
</reference>
<accession>A0A9P9YLJ0</accession>
<feature type="non-terminal residue" evidence="1">
    <location>
        <position position="66"/>
    </location>
</feature>
<protein>
    <submittedName>
        <fullName evidence="1">Uncharacterized protein</fullName>
    </submittedName>
</protein>
<dbReference type="Proteomes" id="UP001059596">
    <property type="component" value="Unassembled WGS sequence"/>
</dbReference>
<evidence type="ECO:0000313" key="1">
    <source>
        <dbReference type="EMBL" id="KAI8038895.1"/>
    </source>
</evidence>
<keyword evidence="2" id="KW-1185">Reference proteome</keyword>